<organism evidence="2 3">
    <name type="scientific">Hemibagrus guttatus</name>
    <dbReference type="NCBI Taxonomy" id="175788"/>
    <lineage>
        <taxon>Eukaryota</taxon>
        <taxon>Metazoa</taxon>
        <taxon>Chordata</taxon>
        <taxon>Craniata</taxon>
        <taxon>Vertebrata</taxon>
        <taxon>Euteleostomi</taxon>
        <taxon>Actinopterygii</taxon>
        <taxon>Neopterygii</taxon>
        <taxon>Teleostei</taxon>
        <taxon>Ostariophysi</taxon>
        <taxon>Siluriformes</taxon>
        <taxon>Bagridae</taxon>
        <taxon>Hemibagrus</taxon>
    </lineage>
</organism>
<evidence type="ECO:0000313" key="2">
    <source>
        <dbReference type="EMBL" id="KAK3526110.1"/>
    </source>
</evidence>
<evidence type="ECO:0000259" key="1">
    <source>
        <dbReference type="PROSITE" id="PS51309"/>
    </source>
</evidence>
<evidence type="ECO:0000313" key="3">
    <source>
        <dbReference type="Proteomes" id="UP001274896"/>
    </source>
</evidence>
<protein>
    <recommendedName>
        <fullName evidence="1">PABC domain-containing protein</fullName>
    </recommendedName>
</protein>
<name>A0AAE0QNE3_9TELE</name>
<feature type="non-terminal residue" evidence="2">
    <location>
        <position position="1"/>
    </location>
</feature>
<dbReference type="GO" id="GO:0003723">
    <property type="term" value="F:RNA binding"/>
    <property type="evidence" value="ECO:0007669"/>
    <property type="project" value="InterPro"/>
</dbReference>
<dbReference type="InterPro" id="IPR036053">
    <property type="entry name" value="PABP-dom"/>
</dbReference>
<reference evidence="2" key="1">
    <citation type="submission" date="2023-06" db="EMBL/GenBank/DDBJ databases">
        <title>Male Hemibagrus guttatus genome.</title>
        <authorList>
            <person name="Bian C."/>
        </authorList>
    </citation>
    <scope>NUCLEOTIDE SEQUENCE</scope>
    <source>
        <strain evidence="2">Male_cb2023</strain>
        <tissue evidence="2">Muscle</tissue>
    </source>
</reference>
<feature type="domain" description="PABC" evidence="1">
    <location>
        <begin position="13"/>
        <end position="91"/>
    </location>
</feature>
<dbReference type="SUPFAM" id="SSF63570">
    <property type="entry name" value="PABC (PABP) domain"/>
    <property type="match status" value="1"/>
</dbReference>
<dbReference type="AlphaFoldDB" id="A0AAE0QNE3"/>
<dbReference type="Pfam" id="PF00658">
    <property type="entry name" value="MLLE"/>
    <property type="match status" value="1"/>
</dbReference>
<proteinExistence type="predicted"/>
<dbReference type="EMBL" id="JAUCMX010000013">
    <property type="protein sequence ID" value="KAK3526110.1"/>
    <property type="molecule type" value="Genomic_DNA"/>
</dbReference>
<gene>
    <name evidence="2" type="ORF">QTP70_015966</name>
</gene>
<dbReference type="SMART" id="SM00517">
    <property type="entry name" value="PolyA"/>
    <property type="match status" value="1"/>
</dbReference>
<dbReference type="PROSITE" id="PS51309">
    <property type="entry name" value="PABC"/>
    <property type="match status" value="1"/>
</dbReference>
<comment type="caution">
    <text evidence="2">The sequence shown here is derived from an EMBL/GenBank/DDBJ whole genome shotgun (WGS) entry which is preliminary data.</text>
</comment>
<keyword evidence="3" id="KW-1185">Reference proteome</keyword>
<sequence length="184" mass="20854">AVPEEVPKSPPPQKRLTIYILESAPLEDQVQMAHDYMLPLVEEIHPTDANQITWMIVQEENNFEIMNIISDPELLQTKVDKMDTLLKARAAGYKPCSFKAGYTLDGVPTHRRVHTLSHSLTQSYTTGNLEMPINLPCMSLDWGRKSEYPEEMGRTCKYPRGMGRTCKLQTHMAEAGIEPPTLEV</sequence>
<dbReference type="Gene3D" id="1.10.1900.10">
    <property type="entry name" value="c-terminal domain of poly(a) binding protein"/>
    <property type="match status" value="1"/>
</dbReference>
<dbReference type="InterPro" id="IPR002004">
    <property type="entry name" value="PABP_HYD_C"/>
</dbReference>
<accession>A0AAE0QNE3</accession>
<dbReference type="Proteomes" id="UP001274896">
    <property type="component" value="Unassembled WGS sequence"/>
</dbReference>